<keyword evidence="2" id="KW-1185">Reference proteome</keyword>
<evidence type="ECO:0000313" key="2">
    <source>
        <dbReference type="Proteomes" id="UP000711178"/>
    </source>
</evidence>
<organism evidence="1 2">
    <name type="scientific">Chromobacterium subtsugae</name>
    <dbReference type="NCBI Taxonomy" id="251747"/>
    <lineage>
        <taxon>Bacteria</taxon>
        <taxon>Pseudomonadati</taxon>
        <taxon>Pseudomonadota</taxon>
        <taxon>Betaproteobacteria</taxon>
        <taxon>Neisseriales</taxon>
        <taxon>Chromobacteriaceae</taxon>
        <taxon>Chromobacterium</taxon>
    </lineage>
</organism>
<dbReference type="RefSeq" id="WP_043573616.1">
    <property type="nucleotide sequence ID" value="NZ_CP142381.1"/>
</dbReference>
<gene>
    <name evidence="1" type="ORF">KIF53_15355</name>
</gene>
<protein>
    <submittedName>
        <fullName evidence="1">Uncharacterized protein</fullName>
    </submittedName>
</protein>
<evidence type="ECO:0000313" key="1">
    <source>
        <dbReference type="EMBL" id="MBW8289009.1"/>
    </source>
</evidence>
<reference evidence="1 2" key="1">
    <citation type="submission" date="2021-05" db="EMBL/GenBank/DDBJ databases">
        <title>Draft Whole Genome Sequencing Of Biosensor Chromobacterium violaceum Strain CV026 Reveals A Regulatory RNA In Chromobacterium violaceum Phenotype Regulatory Network.</title>
        <authorList>
            <person name="Hong K.W."/>
            <person name="Chan K.G."/>
            <person name="Chang C.-Y."/>
        </authorList>
    </citation>
    <scope>NUCLEOTIDE SEQUENCE [LARGE SCALE GENOMIC DNA]</scope>
    <source>
        <strain evidence="1 2">ATCC 31532</strain>
    </source>
</reference>
<accession>A0ABS7FG01</accession>
<sequence length="202" mass="22553">MSISFQAQVRSMVDHQRLRMENVAKVAIVELVDEVLQGAATPIDTGQFMANMRASLNAPDTTWTMDTDTDGVPTAMRIRAVVDELKLGDVFYLTNSAPYGPILEYGLYRLLKGFDRQTERTVNGYSTQAPQGMFRVSCAKWKGFVFDAIDKTMNLTEAASYNAPSLASRLTNTSIGRSAYIADYGRLHEPRILQNQINRSNK</sequence>
<name>A0ABS7FG01_9NEIS</name>
<comment type="caution">
    <text evidence="1">The sequence shown here is derived from an EMBL/GenBank/DDBJ whole genome shotgun (WGS) entry which is preliminary data.</text>
</comment>
<dbReference type="EMBL" id="JAHDTB010000014">
    <property type="protein sequence ID" value="MBW8289009.1"/>
    <property type="molecule type" value="Genomic_DNA"/>
</dbReference>
<dbReference type="GeneID" id="89685776"/>
<proteinExistence type="predicted"/>
<dbReference type="Proteomes" id="UP000711178">
    <property type="component" value="Unassembled WGS sequence"/>
</dbReference>